<organism evidence="1 2">
    <name type="scientific">Hymenolepis diminuta</name>
    <name type="common">Rat tapeworm</name>
    <dbReference type="NCBI Taxonomy" id="6216"/>
    <lineage>
        <taxon>Eukaryota</taxon>
        <taxon>Metazoa</taxon>
        <taxon>Spiralia</taxon>
        <taxon>Lophotrochozoa</taxon>
        <taxon>Platyhelminthes</taxon>
        <taxon>Cestoda</taxon>
        <taxon>Eucestoda</taxon>
        <taxon>Cyclophyllidea</taxon>
        <taxon>Hymenolepididae</taxon>
        <taxon>Hymenolepis</taxon>
    </lineage>
</organism>
<dbReference type="Proteomes" id="UP000321570">
    <property type="component" value="Unassembled WGS sequence"/>
</dbReference>
<evidence type="ECO:0000313" key="2">
    <source>
        <dbReference type="Proteomes" id="UP000321570"/>
    </source>
</evidence>
<accession>A0A564YQN0</accession>
<sequence length="58" mass="6471">MITLYVCHTRGHGFDSHSHTSGGRNGQPHWLSIPNIESGRIRVSHQGERLHDATLCPI</sequence>
<name>A0A564YQN0_HYMDI</name>
<gene>
    <name evidence="1" type="ORF">WMSIL1_LOCUS8622</name>
</gene>
<dbReference type="EMBL" id="CABIJS010000333">
    <property type="protein sequence ID" value="VUZ49526.1"/>
    <property type="molecule type" value="Genomic_DNA"/>
</dbReference>
<reference evidence="1 2" key="1">
    <citation type="submission" date="2019-07" db="EMBL/GenBank/DDBJ databases">
        <authorList>
            <person name="Jastrzebski P J."/>
            <person name="Paukszto L."/>
            <person name="Jastrzebski P J."/>
        </authorList>
    </citation>
    <scope>NUCLEOTIDE SEQUENCE [LARGE SCALE GENOMIC DNA]</scope>
    <source>
        <strain evidence="1 2">WMS-il1</strain>
    </source>
</reference>
<dbReference type="AlphaFoldDB" id="A0A564YQN0"/>
<proteinExistence type="predicted"/>
<keyword evidence="2" id="KW-1185">Reference proteome</keyword>
<evidence type="ECO:0000313" key="1">
    <source>
        <dbReference type="EMBL" id="VUZ49526.1"/>
    </source>
</evidence>
<protein>
    <submittedName>
        <fullName evidence="1">Uncharacterized protein</fullName>
    </submittedName>
</protein>